<comment type="caution">
    <text evidence="4">The sequence shown here is derived from an EMBL/GenBank/DDBJ whole genome shotgun (WGS) entry which is preliminary data.</text>
</comment>
<evidence type="ECO:0000256" key="1">
    <source>
        <dbReference type="ARBA" id="ARBA00022603"/>
    </source>
</evidence>
<dbReference type="Pfam" id="PF08241">
    <property type="entry name" value="Methyltransf_11"/>
    <property type="match status" value="1"/>
</dbReference>
<dbReference type="EMBL" id="JACVVK020000066">
    <property type="protein sequence ID" value="KAK7496549.1"/>
    <property type="molecule type" value="Genomic_DNA"/>
</dbReference>
<feature type="domain" description="Methyltransferase type 11" evidence="3">
    <location>
        <begin position="128"/>
        <end position="217"/>
    </location>
</feature>
<evidence type="ECO:0000259" key="3">
    <source>
        <dbReference type="Pfam" id="PF08241"/>
    </source>
</evidence>
<name>A0ABD0LAX5_9CAEN</name>
<evidence type="ECO:0000256" key="2">
    <source>
        <dbReference type="ARBA" id="ARBA00022679"/>
    </source>
</evidence>
<dbReference type="GO" id="GO:0032259">
    <property type="term" value="P:methylation"/>
    <property type="evidence" value="ECO:0007669"/>
    <property type="project" value="UniProtKB-KW"/>
</dbReference>
<dbReference type="Gene3D" id="3.40.50.150">
    <property type="entry name" value="Vaccinia Virus protein VP39"/>
    <property type="match status" value="1"/>
</dbReference>
<dbReference type="GO" id="GO:0008175">
    <property type="term" value="F:tRNA methyltransferase activity"/>
    <property type="evidence" value="ECO:0007669"/>
    <property type="project" value="UniProtKB-ARBA"/>
</dbReference>
<keyword evidence="5" id="KW-1185">Reference proteome</keyword>
<keyword evidence="1" id="KW-0489">Methyltransferase</keyword>
<dbReference type="Proteomes" id="UP001519460">
    <property type="component" value="Unassembled WGS sequence"/>
</dbReference>
<protein>
    <recommendedName>
        <fullName evidence="3">Methyltransferase type 11 domain-containing protein</fullName>
    </recommendedName>
</protein>
<dbReference type="AlphaFoldDB" id="A0ABD0LAX5"/>
<keyword evidence="2" id="KW-0808">Transferase</keyword>
<dbReference type="InterPro" id="IPR013216">
    <property type="entry name" value="Methyltransf_11"/>
</dbReference>
<dbReference type="PANTHER" id="PTHR13069">
    <property type="entry name" value="ALKYLATED DNA REPAIR PROTEIN ALKB HOMOLOG 8"/>
    <property type="match status" value="1"/>
</dbReference>
<organism evidence="4 5">
    <name type="scientific">Batillaria attramentaria</name>
    <dbReference type="NCBI Taxonomy" id="370345"/>
    <lineage>
        <taxon>Eukaryota</taxon>
        <taxon>Metazoa</taxon>
        <taxon>Spiralia</taxon>
        <taxon>Lophotrochozoa</taxon>
        <taxon>Mollusca</taxon>
        <taxon>Gastropoda</taxon>
        <taxon>Caenogastropoda</taxon>
        <taxon>Sorbeoconcha</taxon>
        <taxon>Cerithioidea</taxon>
        <taxon>Batillariidae</taxon>
        <taxon>Batillaria</taxon>
    </lineage>
</organism>
<dbReference type="SUPFAM" id="SSF53335">
    <property type="entry name" value="S-adenosyl-L-methionine-dependent methyltransferases"/>
    <property type="match status" value="1"/>
</dbReference>
<accession>A0ABD0LAX5</accession>
<evidence type="ECO:0000313" key="4">
    <source>
        <dbReference type="EMBL" id="KAK7496549.1"/>
    </source>
</evidence>
<dbReference type="CDD" id="cd02440">
    <property type="entry name" value="AdoMet_MTases"/>
    <property type="match status" value="1"/>
</dbReference>
<dbReference type="PANTHER" id="PTHR13069:SF36">
    <property type="entry name" value="TRNA METHYLTRANSFERASE 9B-RELATED"/>
    <property type="match status" value="1"/>
</dbReference>
<gene>
    <name evidence="4" type="ORF">BaRGS_00012201</name>
</gene>
<dbReference type="InterPro" id="IPR029063">
    <property type="entry name" value="SAM-dependent_MTases_sf"/>
</dbReference>
<proteinExistence type="predicted"/>
<sequence>MGVGSDTRIFEGGKVVDTNVCTASSHREKISAMDSTAITSEDLRELRTEANGSLCRAGMSTMEMSRDDATSQSTKRCVSVDDTCSLESVHVRGVYDQIAPHIQDLKQRTWPRVKDFLDSLAPGSFVADIGCGNGRYLQANPSVVSLGLDTCQSFVEAASAKGSEVMSADNLSLPFRDEIFDAVLSVGVIHHFASLERRVRAVEELVRILSKGGRMMIYVWAFEQKYRRMLIAGSSGHHWTLATTVQGQGEGSSVSDDDSS</sequence>
<dbReference type="GO" id="GO:0006400">
    <property type="term" value="P:tRNA modification"/>
    <property type="evidence" value="ECO:0007669"/>
    <property type="project" value="UniProtKB-ARBA"/>
</dbReference>
<dbReference type="InterPro" id="IPR051422">
    <property type="entry name" value="AlkB_tRNA_MeTrf/Diox"/>
</dbReference>
<reference evidence="4 5" key="1">
    <citation type="journal article" date="2023" name="Sci. Data">
        <title>Genome assembly of the Korean intertidal mud-creeper Batillaria attramentaria.</title>
        <authorList>
            <person name="Patra A.K."/>
            <person name="Ho P.T."/>
            <person name="Jun S."/>
            <person name="Lee S.J."/>
            <person name="Kim Y."/>
            <person name="Won Y.J."/>
        </authorList>
    </citation>
    <scope>NUCLEOTIDE SEQUENCE [LARGE SCALE GENOMIC DNA]</scope>
    <source>
        <strain evidence="4">Wonlab-2016</strain>
    </source>
</reference>
<evidence type="ECO:0000313" key="5">
    <source>
        <dbReference type="Proteomes" id="UP001519460"/>
    </source>
</evidence>